<feature type="transmembrane region" description="Helical" evidence="1">
    <location>
        <begin position="29"/>
        <end position="48"/>
    </location>
</feature>
<sequence>MIRTPLSSVIFFVFCLVYGSGFYALVQSSVVITFLLTLAFPVLFWPLVQNVNNSGEIKRILLLESGFNLLCFLAVSLYVSIDFIDAGLIAFFTLQSFGFIAVQLRKRAYISVLISVCLTLSIALWIVKGVQTSVGPLAELNLFGVAVPWQLKLIYGAWLMQLLFVEYRHVLPKIALAVAHIASYTIAVLADDFFHARIVTASHLLFLTLCFDIKSMAWGGRDFAIADGLSRYVKMPTVHKSLSLTLLVFSVITLGTFFV</sequence>
<feature type="transmembrane region" description="Helical" evidence="1">
    <location>
        <begin position="60"/>
        <end position="80"/>
    </location>
</feature>
<evidence type="ECO:0000313" key="2">
    <source>
        <dbReference type="EMBL" id="SKA62432.1"/>
    </source>
</evidence>
<feature type="transmembrane region" description="Helical" evidence="1">
    <location>
        <begin position="147"/>
        <end position="165"/>
    </location>
</feature>
<feature type="transmembrane region" description="Helical" evidence="1">
    <location>
        <begin position="241"/>
        <end position="258"/>
    </location>
</feature>
<proteinExistence type="predicted"/>
<keyword evidence="1" id="KW-0812">Transmembrane</keyword>
<reference evidence="3" key="1">
    <citation type="submission" date="2017-02" db="EMBL/GenBank/DDBJ databases">
        <authorList>
            <person name="Varghese N."/>
            <person name="Submissions S."/>
        </authorList>
    </citation>
    <scope>NUCLEOTIDE SEQUENCE [LARGE SCALE GENOMIC DNA]</scope>
    <source>
        <strain evidence="3">DSM 22720</strain>
    </source>
</reference>
<feature type="transmembrane region" description="Helical" evidence="1">
    <location>
        <begin position="170"/>
        <end position="187"/>
    </location>
</feature>
<protein>
    <submittedName>
        <fullName evidence="2">Uncharacterized protein</fullName>
    </submittedName>
</protein>
<keyword evidence="1" id="KW-0472">Membrane</keyword>
<feature type="transmembrane region" description="Helical" evidence="1">
    <location>
        <begin position="86"/>
        <end position="102"/>
    </location>
</feature>
<name>A0A1T4VBU0_9GAMM</name>
<evidence type="ECO:0000256" key="1">
    <source>
        <dbReference type="SAM" id="Phobius"/>
    </source>
</evidence>
<organism evidence="2 3">
    <name type="scientific">Enterovibrio nigricans DSM 22720</name>
    <dbReference type="NCBI Taxonomy" id="1121868"/>
    <lineage>
        <taxon>Bacteria</taxon>
        <taxon>Pseudomonadati</taxon>
        <taxon>Pseudomonadota</taxon>
        <taxon>Gammaproteobacteria</taxon>
        <taxon>Vibrionales</taxon>
        <taxon>Vibrionaceae</taxon>
        <taxon>Enterovibrio</taxon>
    </lineage>
</organism>
<feature type="transmembrane region" description="Helical" evidence="1">
    <location>
        <begin position="193"/>
        <end position="211"/>
    </location>
</feature>
<keyword evidence="1" id="KW-1133">Transmembrane helix</keyword>
<dbReference type="EMBL" id="FUXU01000062">
    <property type="protein sequence ID" value="SKA62432.1"/>
    <property type="molecule type" value="Genomic_DNA"/>
</dbReference>
<dbReference type="Proteomes" id="UP000190162">
    <property type="component" value="Unassembled WGS sequence"/>
</dbReference>
<keyword evidence="3" id="KW-1185">Reference proteome</keyword>
<feature type="transmembrane region" description="Helical" evidence="1">
    <location>
        <begin position="109"/>
        <end position="127"/>
    </location>
</feature>
<dbReference type="AlphaFoldDB" id="A0A1T4VBU0"/>
<gene>
    <name evidence="2" type="ORF">SAMN02745132_03618</name>
</gene>
<accession>A0A1T4VBU0</accession>
<evidence type="ECO:0000313" key="3">
    <source>
        <dbReference type="Proteomes" id="UP000190162"/>
    </source>
</evidence>